<evidence type="ECO:0000259" key="23">
    <source>
        <dbReference type="PROSITE" id="PS51332"/>
    </source>
</evidence>
<dbReference type="Pfam" id="PF02574">
    <property type="entry name" value="S-methyl_trans"/>
    <property type="match status" value="1"/>
</dbReference>
<dbReference type="InterPro" id="IPR050554">
    <property type="entry name" value="Met_Synthase/Corrinoid"/>
</dbReference>
<keyword evidence="17" id="KW-0170">Cobalt</keyword>
<evidence type="ECO:0000256" key="6">
    <source>
        <dbReference type="ARBA" id="ARBA00010854"/>
    </source>
</evidence>
<dbReference type="InterPro" id="IPR003759">
    <property type="entry name" value="Cbl-bd_cap"/>
</dbReference>
<dbReference type="GO" id="GO:0046872">
    <property type="term" value="F:metal ion binding"/>
    <property type="evidence" value="ECO:0007669"/>
    <property type="project" value="UniProtKB-KW"/>
</dbReference>
<dbReference type="PANTHER" id="PTHR45833:SF1">
    <property type="entry name" value="METHIONINE SYNTHASE"/>
    <property type="match status" value="1"/>
</dbReference>
<dbReference type="SMART" id="SM01018">
    <property type="entry name" value="B12-binding_2"/>
    <property type="match status" value="1"/>
</dbReference>
<comment type="similarity">
    <text evidence="6">Belongs to the methylamine corrinoid protein family.</text>
</comment>
<dbReference type="Pfam" id="PF02607">
    <property type="entry name" value="B12-binding_2"/>
    <property type="match status" value="1"/>
</dbReference>
<dbReference type="EC" id="2.1.1.13" evidence="7"/>
<dbReference type="Gene3D" id="3.20.20.330">
    <property type="entry name" value="Homocysteine-binding-like domain"/>
    <property type="match status" value="1"/>
</dbReference>
<gene>
    <name evidence="25" type="ORF">IAD28_07165</name>
</gene>
<proteinExistence type="inferred from homology"/>
<evidence type="ECO:0000256" key="3">
    <source>
        <dbReference type="ARBA" id="ARBA00001956"/>
    </source>
</evidence>
<comment type="caution">
    <text evidence="25">The sequence shown here is derived from an EMBL/GenBank/DDBJ whole genome shotgun (WGS) entry which is preliminary data.</text>
</comment>
<evidence type="ECO:0000256" key="16">
    <source>
        <dbReference type="ARBA" id="ARBA00023167"/>
    </source>
</evidence>
<keyword evidence="14 20" id="KW-0479">Metal-binding</keyword>
<evidence type="ECO:0000256" key="11">
    <source>
        <dbReference type="ARBA" id="ARBA00022628"/>
    </source>
</evidence>
<keyword evidence="12 20" id="KW-0808">Transferase</keyword>
<name>A0A9D1NST3_9FIRM</name>
<accession>A0A9D1NST3</accession>
<evidence type="ECO:0000256" key="17">
    <source>
        <dbReference type="ARBA" id="ARBA00023285"/>
    </source>
</evidence>
<dbReference type="PANTHER" id="PTHR45833">
    <property type="entry name" value="METHIONINE SYNTHASE"/>
    <property type="match status" value="1"/>
</dbReference>
<dbReference type="InterPro" id="IPR003726">
    <property type="entry name" value="HCY_dom"/>
</dbReference>
<evidence type="ECO:0000256" key="1">
    <source>
        <dbReference type="ARBA" id="ARBA00001700"/>
    </source>
</evidence>
<dbReference type="SUPFAM" id="SSF52242">
    <property type="entry name" value="Cobalamin (vitamin B12)-binding domain"/>
    <property type="match status" value="1"/>
</dbReference>
<dbReference type="SUPFAM" id="SSF82282">
    <property type="entry name" value="Homocysteine S-methyltransferase"/>
    <property type="match status" value="1"/>
</dbReference>
<dbReference type="InterPro" id="IPR000489">
    <property type="entry name" value="Pterin-binding_dom"/>
</dbReference>
<feature type="domain" description="B12-binding N-terminal" evidence="24">
    <location>
        <begin position="574"/>
        <end position="667"/>
    </location>
</feature>
<evidence type="ECO:0000256" key="2">
    <source>
        <dbReference type="ARBA" id="ARBA00001947"/>
    </source>
</evidence>
<dbReference type="InterPro" id="IPR011005">
    <property type="entry name" value="Dihydropteroate_synth-like_sf"/>
</dbReference>
<evidence type="ECO:0000256" key="10">
    <source>
        <dbReference type="ARBA" id="ARBA00022605"/>
    </source>
</evidence>
<evidence type="ECO:0000256" key="7">
    <source>
        <dbReference type="ARBA" id="ARBA00012032"/>
    </source>
</evidence>
<dbReference type="SUPFAM" id="SSF51717">
    <property type="entry name" value="Dihydropteroate synthetase-like"/>
    <property type="match status" value="1"/>
</dbReference>
<comment type="cofactor">
    <cofactor evidence="3">
        <name>methylcob(III)alamin</name>
        <dbReference type="ChEBI" id="CHEBI:28115"/>
    </cofactor>
</comment>
<evidence type="ECO:0000313" key="25">
    <source>
        <dbReference type="EMBL" id="HIV11454.1"/>
    </source>
</evidence>
<keyword evidence="13" id="KW-0949">S-adenosyl-L-methionine</keyword>
<dbReference type="Proteomes" id="UP000823960">
    <property type="component" value="Unassembled WGS sequence"/>
</dbReference>
<evidence type="ECO:0000256" key="13">
    <source>
        <dbReference type="ARBA" id="ARBA00022691"/>
    </source>
</evidence>
<dbReference type="PROSITE" id="PS51332">
    <property type="entry name" value="B12_BINDING"/>
    <property type="match status" value="1"/>
</dbReference>
<dbReference type="GO" id="GO:0005829">
    <property type="term" value="C:cytosol"/>
    <property type="evidence" value="ECO:0007669"/>
    <property type="project" value="TreeGrafter"/>
</dbReference>
<dbReference type="CDD" id="cd02070">
    <property type="entry name" value="corrinoid_protein_B12-BD"/>
    <property type="match status" value="1"/>
</dbReference>
<reference evidence="25" key="2">
    <citation type="journal article" date="2021" name="PeerJ">
        <title>Extensive microbial diversity within the chicken gut microbiome revealed by metagenomics and culture.</title>
        <authorList>
            <person name="Gilroy R."/>
            <person name="Ravi A."/>
            <person name="Getino M."/>
            <person name="Pursley I."/>
            <person name="Horton D.L."/>
            <person name="Alikhan N.F."/>
            <person name="Baker D."/>
            <person name="Gharbi K."/>
            <person name="Hall N."/>
            <person name="Watson M."/>
            <person name="Adriaenssens E.M."/>
            <person name="Foster-Nyarko E."/>
            <person name="Jarju S."/>
            <person name="Secka A."/>
            <person name="Antonio M."/>
            <person name="Oren A."/>
            <person name="Chaudhuri R.R."/>
            <person name="La Ragione R."/>
            <person name="Hildebrand F."/>
            <person name="Pallen M.J."/>
        </authorList>
    </citation>
    <scope>NUCLEOTIDE SEQUENCE</scope>
    <source>
        <strain evidence="25">1370</strain>
    </source>
</reference>
<organism evidence="25 26">
    <name type="scientific">Candidatus Faeciplasma avium</name>
    <dbReference type="NCBI Taxonomy" id="2840798"/>
    <lineage>
        <taxon>Bacteria</taxon>
        <taxon>Bacillati</taxon>
        <taxon>Bacillota</taxon>
        <taxon>Clostridia</taxon>
        <taxon>Eubacteriales</taxon>
        <taxon>Oscillospiraceae</taxon>
        <taxon>Oscillospiraceae incertae sedis</taxon>
        <taxon>Candidatus Faeciplasma</taxon>
    </lineage>
</organism>
<evidence type="ECO:0000256" key="18">
    <source>
        <dbReference type="ARBA" id="ARBA00025552"/>
    </source>
</evidence>
<dbReference type="InterPro" id="IPR036594">
    <property type="entry name" value="Meth_synthase_dom"/>
</dbReference>
<feature type="domain" description="Pterin-binding" evidence="22">
    <location>
        <begin position="313"/>
        <end position="562"/>
    </location>
</feature>
<sequence>MDSLLELIKKQRVYFDGAMGTMLLDAGLPAGTPPELWSLENPEAVEAVHRQFLDAGCNIVTANTFGVNSLKYDNYDRLISASVEIARNAVKKSSREKLFVALDIGPTGRLLEPLGDLGFEDAYEVFCRTVKSGVSAGADLILIETMNDSLEAKAALLAAKDCSRLPVFVCCAYSQDGKLMTGAEPEAMIAMLEGMGADAIGLNCSFGPDMALELIPRFLSCSSVPVIAMPNAGLPRADGGRTYYDVSPEQFSVYMKKISECGAGILGGCCGTTPMHIKAMIDAVRGDLFVPVQKKDITAVSSYTRAVTIGGSPVLIGERINPTGKSKLKKALRENNLSYILNEAVSQAEAGAHILDINAGLPDIDEVSMLKSIVTAVQSVCDLPLQLDSSDPKALDAAMRAYNGKPLVNSVNGKSSSMDSIFPLVKRYGGSVIALTMDEEGIPSSPEKRLEIADKIAKRARDFGIDKKDIIVDPLCMAASSDPESAENTLSAVRLIHEAGFKVSLGVSNISFGLPERDCINTVFFSKALDRGLDLAIMNPMSRPMMSVYYAHRALNGSDAGFLDYIGFAKGEEKKEPAKKDCGSLSLERAVIKGLSDDAVALSKEALLTMEPLDVINKRIIPALNEIGGQFERQEAFLPQLLMSAEAATKALSVVKERFPADESGKKGGVILATVKGDIHDIGKNIVKVMLESYGFKVYDLGRDVPCDRVLEAVKEHGCRLVGLSALMTTTVPAMEETIKLLKAYDPKITTVVGGAVLTKEYADMIGADFYAKDAMDTVRFAEEFYSLKE</sequence>
<dbReference type="PROSITE" id="PS50970">
    <property type="entry name" value="HCY"/>
    <property type="match status" value="1"/>
</dbReference>
<keyword evidence="10" id="KW-0028">Amino-acid biosynthesis</keyword>
<feature type="binding site" evidence="20">
    <location>
        <position position="204"/>
    </location>
    <ligand>
        <name>Zn(2+)</name>
        <dbReference type="ChEBI" id="CHEBI:29105"/>
    </ligand>
</feature>
<dbReference type="PROSITE" id="PS51337">
    <property type="entry name" value="B12_BINDING_NTER"/>
    <property type="match status" value="1"/>
</dbReference>
<feature type="domain" description="Hcy-binding" evidence="21">
    <location>
        <begin position="1"/>
        <end position="284"/>
    </location>
</feature>
<dbReference type="Gene3D" id="1.10.1240.10">
    <property type="entry name" value="Methionine synthase domain"/>
    <property type="match status" value="1"/>
</dbReference>
<evidence type="ECO:0000259" key="22">
    <source>
        <dbReference type="PROSITE" id="PS50972"/>
    </source>
</evidence>
<dbReference type="EMBL" id="DVOL01000104">
    <property type="protein sequence ID" value="HIV11454.1"/>
    <property type="molecule type" value="Genomic_DNA"/>
</dbReference>
<dbReference type="GO" id="GO:0050667">
    <property type="term" value="P:homocysteine metabolic process"/>
    <property type="evidence" value="ECO:0007669"/>
    <property type="project" value="TreeGrafter"/>
</dbReference>
<dbReference type="NCBIfam" id="NF005719">
    <property type="entry name" value="PRK07535.1"/>
    <property type="match status" value="1"/>
</dbReference>
<comment type="pathway">
    <text evidence="4">Amino-acid biosynthesis; L-methionine biosynthesis via de novo pathway; L-methionine from L-homocysteine (MetH route): step 1/1.</text>
</comment>
<evidence type="ECO:0000256" key="4">
    <source>
        <dbReference type="ARBA" id="ARBA00005178"/>
    </source>
</evidence>
<evidence type="ECO:0000256" key="12">
    <source>
        <dbReference type="ARBA" id="ARBA00022679"/>
    </source>
</evidence>
<dbReference type="InterPro" id="IPR036724">
    <property type="entry name" value="Cobalamin-bd_sf"/>
</dbReference>
<feature type="domain" description="B12-binding" evidence="23">
    <location>
        <begin position="667"/>
        <end position="790"/>
    </location>
</feature>
<dbReference type="AlphaFoldDB" id="A0A9D1NST3"/>
<dbReference type="InterPro" id="IPR006158">
    <property type="entry name" value="Cobalamin-bd"/>
</dbReference>
<dbReference type="Gene3D" id="3.20.20.20">
    <property type="entry name" value="Dihydropteroate synthase-like"/>
    <property type="match status" value="1"/>
</dbReference>
<evidence type="ECO:0000256" key="5">
    <source>
        <dbReference type="ARBA" id="ARBA00010398"/>
    </source>
</evidence>
<dbReference type="GO" id="GO:0008705">
    <property type="term" value="F:methionine synthase activity"/>
    <property type="evidence" value="ECO:0007669"/>
    <property type="project" value="UniProtKB-EC"/>
</dbReference>
<evidence type="ECO:0000259" key="24">
    <source>
        <dbReference type="PROSITE" id="PS51337"/>
    </source>
</evidence>
<evidence type="ECO:0000256" key="9">
    <source>
        <dbReference type="ARBA" id="ARBA00022603"/>
    </source>
</evidence>
<dbReference type="Gene3D" id="3.40.50.280">
    <property type="entry name" value="Cobalamin-binding domain"/>
    <property type="match status" value="1"/>
</dbReference>
<dbReference type="Pfam" id="PF02310">
    <property type="entry name" value="B12-binding"/>
    <property type="match status" value="1"/>
</dbReference>
<comment type="similarity">
    <text evidence="5">Belongs to the vitamin-B12 dependent methionine synthase family.</text>
</comment>
<keyword evidence="16" id="KW-0486">Methionine biosynthesis</keyword>
<dbReference type="FunFam" id="3.40.50.280:FF:000003">
    <property type="entry name" value="Dimethylamine methyltransferase corrinoid protein"/>
    <property type="match status" value="1"/>
</dbReference>
<dbReference type="Pfam" id="PF00809">
    <property type="entry name" value="Pterin_bind"/>
    <property type="match status" value="1"/>
</dbReference>
<dbReference type="PROSITE" id="PS50972">
    <property type="entry name" value="PTERIN_BINDING"/>
    <property type="match status" value="1"/>
</dbReference>
<keyword evidence="9 20" id="KW-0489">Methyltransferase</keyword>
<comment type="cofactor">
    <cofactor evidence="2 20">
        <name>Zn(2+)</name>
        <dbReference type="ChEBI" id="CHEBI:29105"/>
    </cofactor>
</comment>
<dbReference type="InterPro" id="IPR036589">
    <property type="entry name" value="HCY_dom_sf"/>
</dbReference>
<evidence type="ECO:0000256" key="15">
    <source>
        <dbReference type="ARBA" id="ARBA00022833"/>
    </source>
</evidence>
<evidence type="ECO:0000313" key="26">
    <source>
        <dbReference type="Proteomes" id="UP000823960"/>
    </source>
</evidence>
<evidence type="ECO:0000256" key="20">
    <source>
        <dbReference type="PROSITE-ProRule" id="PRU00333"/>
    </source>
</evidence>
<protein>
    <recommendedName>
        <fullName evidence="8">Methionine synthase</fullName>
        <ecNumber evidence="7">2.1.1.13</ecNumber>
    </recommendedName>
    <alternativeName>
        <fullName evidence="19">5-methyltetrahydrofolate--homocysteine methyltransferase</fullName>
    </alternativeName>
</protein>
<dbReference type="SUPFAM" id="SSF47644">
    <property type="entry name" value="Methionine synthase domain"/>
    <property type="match status" value="1"/>
</dbReference>
<dbReference type="GO" id="GO:0032259">
    <property type="term" value="P:methylation"/>
    <property type="evidence" value="ECO:0007669"/>
    <property type="project" value="UniProtKB-KW"/>
</dbReference>
<dbReference type="GO" id="GO:0046653">
    <property type="term" value="P:tetrahydrofolate metabolic process"/>
    <property type="evidence" value="ECO:0007669"/>
    <property type="project" value="TreeGrafter"/>
</dbReference>
<evidence type="ECO:0000256" key="14">
    <source>
        <dbReference type="ARBA" id="ARBA00022723"/>
    </source>
</evidence>
<evidence type="ECO:0000259" key="21">
    <source>
        <dbReference type="PROSITE" id="PS50970"/>
    </source>
</evidence>
<comment type="catalytic activity">
    <reaction evidence="1">
        <text>(6S)-5-methyl-5,6,7,8-tetrahydrofolate + L-homocysteine = (6S)-5,6,7,8-tetrahydrofolate + L-methionine</text>
        <dbReference type="Rhea" id="RHEA:11172"/>
        <dbReference type="ChEBI" id="CHEBI:18608"/>
        <dbReference type="ChEBI" id="CHEBI:57453"/>
        <dbReference type="ChEBI" id="CHEBI:57844"/>
        <dbReference type="ChEBI" id="CHEBI:58199"/>
        <dbReference type="EC" id="2.1.1.13"/>
    </reaction>
</comment>
<keyword evidence="15 20" id="KW-0862">Zinc</keyword>
<comment type="function">
    <text evidence="18">Catalyzes the transfer of a methyl group from methyl-cobalamin to homocysteine, yielding enzyme-bound cob(I)alamin and methionine. Subsequently, remethylates the cofactor using methyltetrahydrofolate.</text>
</comment>
<dbReference type="GO" id="GO:0031419">
    <property type="term" value="F:cobalamin binding"/>
    <property type="evidence" value="ECO:0007669"/>
    <property type="project" value="UniProtKB-KW"/>
</dbReference>
<reference evidence="25" key="1">
    <citation type="submission" date="2020-10" db="EMBL/GenBank/DDBJ databases">
        <authorList>
            <person name="Gilroy R."/>
        </authorList>
    </citation>
    <scope>NUCLEOTIDE SEQUENCE</scope>
    <source>
        <strain evidence="25">1370</strain>
    </source>
</reference>
<feature type="binding site" evidence="20">
    <location>
        <position position="270"/>
    </location>
    <ligand>
        <name>Zn(2+)</name>
        <dbReference type="ChEBI" id="CHEBI:29105"/>
    </ligand>
</feature>
<evidence type="ECO:0000256" key="8">
    <source>
        <dbReference type="ARBA" id="ARBA00013998"/>
    </source>
</evidence>
<keyword evidence="11" id="KW-0846">Cobalamin</keyword>
<feature type="binding site" evidence="20">
    <location>
        <position position="269"/>
    </location>
    <ligand>
        <name>Zn(2+)</name>
        <dbReference type="ChEBI" id="CHEBI:29105"/>
    </ligand>
</feature>
<evidence type="ECO:0000256" key="19">
    <source>
        <dbReference type="ARBA" id="ARBA00031040"/>
    </source>
</evidence>